<keyword evidence="8" id="KW-0902">Two-component regulatory system</keyword>
<dbReference type="PROSITE" id="PS50109">
    <property type="entry name" value="HIS_KIN"/>
    <property type="match status" value="1"/>
</dbReference>
<organism evidence="10 11">
    <name type="scientific">Tolypothrix tenuis PCC 7101</name>
    <dbReference type="NCBI Taxonomy" id="231146"/>
    <lineage>
        <taxon>Bacteria</taxon>
        <taxon>Bacillati</taxon>
        <taxon>Cyanobacteriota</taxon>
        <taxon>Cyanophyceae</taxon>
        <taxon>Nostocales</taxon>
        <taxon>Tolypothrichaceae</taxon>
        <taxon>Tolypothrix</taxon>
    </lineage>
</organism>
<evidence type="ECO:0000313" key="11">
    <source>
        <dbReference type="Proteomes" id="UP000218785"/>
    </source>
</evidence>
<dbReference type="InterPro" id="IPR005467">
    <property type="entry name" value="His_kinase_dom"/>
</dbReference>
<evidence type="ECO:0000256" key="7">
    <source>
        <dbReference type="ARBA" id="ARBA00022840"/>
    </source>
</evidence>
<dbReference type="PANTHER" id="PTHR24421:SF10">
    <property type="entry name" value="NITRATE_NITRITE SENSOR PROTEIN NARQ"/>
    <property type="match status" value="1"/>
</dbReference>
<dbReference type="InterPro" id="IPR058395">
    <property type="entry name" value="DUF8082"/>
</dbReference>
<comment type="catalytic activity">
    <reaction evidence="1">
        <text>ATP + protein L-histidine = ADP + protein N-phospho-L-histidine.</text>
        <dbReference type="EC" id="2.7.13.3"/>
    </reaction>
</comment>
<dbReference type="EC" id="2.7.13.3" evidence="2"/>
<name>A0A1Z4N2Y2_9CYAN</name>
<accession>A0A1Z4N2Y2</accession>
<dbReference type="Pfam" id="PF26309">
    <property type="entry name" value="DUF8082"/>
    <property type="match status" value="2"/>
</dbReference>
<dbReference type="KEGG" id="ttq:NIES37_40390"/>
<dbReference type="GO" id="GO:0016020">
    <property type="term" value="C:membrane"/>
    <property type="evidence" value="ECO:0007669"/>
    <property type="project" value="InterPro"/>
</dbReference>
<evidence type="ECO:0000256" key="5">
    <source>
        <dbReference type="ARBA" id="ARBA00022741"/>
    </source>
</evidence>
<dbReference type="InterPro" id="IPR003594">
    <property type="entry name" value="HATPase_dom"/>
</dbReference>
<evidence type="ECO:0000256" key="3">
    <source>
        <dbReference type="ARBA" id="ARBA00022553"/>
    </source>
</evidence>
<keyword evidence="7" id="KW-0067">ATP-binding</keyword>
<keyword evidence="6 10" id="KW-0418">Kinase</keyword>
<evidence type="ECO:0000256" key="4">
    <source>
        <dbReference type="ARBA" id="ARBA00022679"/>
    </source>
</evidence>
<dbReference type="SUPFAM" id="SSF55874">
    <property type="entry name" value="ATPase domain of HSP90 chaperone/DNA topoisomerase II/histidine kinase"/>
    <property type="match status" value="1"/>
</dbReference>
<dbReference type="InterPro" id="IPR050482">
    <property type="entry name" value="Sensor_HK_TwoCompSys"/>
</dbReference>
<dbReference type="Gene3D" id="1.20.5.1930">
    <property type="match status" value="1"/>
</dbReference>
<dbReference type="Proteomes" id="UP000218785">
    <property type="component" value="Chromosome"/>
</dbReference>
<gene>
    <name evidence="10" type="ORF">NIES37_40390</name>
</gene>
<dbReference type="Pfam" id="PF07730">
    <property type="entry name" value="HisKA_3"/>
    <property type="match status" value="1"/>
</dbReference>
<dbReference type="GO" id="GO:0000155">
    <property type="term" value="F:phosphorelay sensor kinase activity"/>
    <property type="evidence" value="ECO:0007669"/>
    <property type="project" value="InterPro"/>
</dbReference>
<evidence type="ECO:0000256" key="8">
    <source>
        <dbReference type="ARBA" id="ARBA00023012"/>
    </source>
</evidence>
<protein>
    <recommendedName>
        <fullName evidence="2">histidine kinase</fullName>
        <ecNumber evidence="2">2.7.13.3</ecNumber>
    </recommendedName>
</protein>
<dbReference type="Pfam" id="PF02518">
    <property type="entry name" value="HATPase_c"/>
    <property type="match status" value="1"/>
</dbReference>
<feature type="domain" description="Histidine kinase" evidence="9">
    <location>
        <begin position="19"/>
        <end position="212"/>
    </location>
</feature>
<sequence length="492" mass="55414">MLQNLLQIEDLAAVKERKRIAREIHDSLGNALTTLNVQLQTAHKLWNIDHTLAEKYLLEAQRLGAIAIQEVRQTVKSMREVVPLEQPLTELIDSLIQNFHQVTGISPATNIDIPASLAPEVAKTLYRIIQEALTNICKYAEATKVEINLTHTLENLSLIIQDNGKGFKLSQNRSGFGLQGMQERVSALKGNFNIDTEPGYGCWIVVNLPLEQEKVLRQPSKEPEYSLQTALQITETISETTRIQELSALEFNLKSLDTTLLRIIPQQNFNLDLPDTVPIAEKEGQESFDWEQEIMFPSSLPIAEAEIEPDKLLCNHKFIIQVVQALAEFIGPIADYLVQKLLQSYPDISQEELIEILASELSENNSILPMFNHQEIIDKLSVQCAPDNLSELRQQPNLVIKKSWVHPEVQSTPKNVPINSSDTEEESISASFLCQCEHKLAEIIGPIATFIVKKVVKSSERISRAEFITMLAAEIPEPVKAKQFQQHLLSEI</sequence>
<evidence type="ECO:0000256" key="2">
    <source>
        <dbReference type="ARBA" id="ARBA00012438"/>
    </source>
</evidence>
<dbReference type="Gene3D" id="3.30.565.10">
    <property type="entry name" value="Histidine kinase-like ATPase, C-terminal domain"/>
    <property type="match status" value="1"/>
</dbReference>
<reference evidence="10 11" key="1">
    <citation type="submission" date="2017-06" db="EMBL/GenBank/DDBJ databases">
        <title>Genome sequencing of cyanobaciteial culture collection at National Institute for Environmental Studies (NIES).</title>
        <authorList>
            <person name="Hirose Y."/>
            <person name="Shimura Y."/>
            <person name="Fujisawa T."/>
            <person name="Nakamura Y."/>
            <person name="Kawachi M."/>
        </authorList>
    </citation>
    <scope>NUCLEOTIDE SEQUENCE [LARGE SCALE GENOMIC DNA]</scope>
    <source>
        <strain evidence="10 11">NIES-37</strain>
    </source>
</reference>
<keyword evidence="3" id="KW-0597">Phosphoprotein</keyword>
<dbReference type="InterPro" id="IPR011712">
    <property type="entry name" value="Sig_transdc_His_kin_sub3_dim/P"/>
</dbReference>
<keyword evidence="5" id="KW-0547">Nucleotide-binding</keyword>
<dbReference type="SMART" id="SM00387">
    <property type="entry name" value="HATPase_c"/>
    <property type="match status" value="1"/>
</dbReference>
<proteinExistence type="predicted"/>
<dbReference type="CDD" id="cd16917">
    <property type="entry name" value="HATPase_UhpB-NarQ-NarX-like"/>
    <property type="match status" value="1"/>
</dbReference>
<dbReference type="GO" id="GO:0046983">
    <property type="term" value="F:protein dimerization activity"/>
    <property type="evidence" value="ECO:0007669"/>
    <property type="project" value="InterPro"/>
</dbReference>
<evidence type="ECO:0000313" key="10">
    <source>
        <dbReference type="EMBL" id="BAZ00056.1"/>
    </source>
</evidence>
<dbReference type="InterPro" id="IPR036890">
    <property type="entry name" value="HATPase_C_sf"/>
</dbReference>
<dbReference type="AlphaFoldDB" id="A0A1Z4N2Y2"/>
<evidence type="ECO:0000259" key="9">
    <source>
        <dbReference type="PROSITE" id="PS50109"/>
    </source>
</evidence>
<evidence type="ECO:0000256" key="6">
    <source>
        <dbReference type="ARBA" id="ARBA00022777"/>
    </source>
</evidence>
<dbReference type="GO" id="GO:0005524">
    <property type="term" value="F:ATP binding"/>
    <property type="evidence" value="ECO:0007669"/>
    <property type="project" value="UniProtKB-KW"/>
</dbReference>
<keyword evidence="11" id="KW-1185">Reference proteome</keyword>
<keyword evidence="4" id="KW-0808">Transferase</keyword>
<evidence type="ECO:0000256" key="1">
    <source>
        <dbReference type="ARBA" id="ARBA00000085"/>
    </source>
</evidence>
<dbReference type="EMBL" id="AP018248">
    <property type="protein sequence ID" value="BAZ00056.1"/>
    <property type="molecule type" value="Genomic_DNA"/>
</dbReference>
<dbReference type="PANTHER" id="PTHR24421">
    <property type="entry name" value="NITRATE/NITRITE SENSOR PROTEIN NARX-RELATED"/>
    <property type="match status" value="1"/>
</dbReference>